<organism evidence="2 3">
    <name type="scientific">Teratosphaeria nubilosa</name>
    <dbReference type="NCBI Taxonomy" id="161662"/>
    <lineage>
        <taxon>Eukaryota</taxon>
        <taxon>Fungi</taxon>
        <taxon>Dikarya</taxon>
        <taxon>Ascomycota</taxon>
        <taxon>Pezizomycotina</taxon>
        <taxon>Dothideomycetes</taxon>
        <taxon>Dothideomycetidae</taxon>
        <taxon>Mycosphaerellales</taxon>
        <taxon>Teratosphaeriaceae</taxon>
        <taxon>Teratosphaeria</taxon>
    </lineage>
</organism>
<keyword evidence="1" id="KW-0812">Transmembrane</keyword>
<keyword evidence="3" id="KW-1185">Reference proteome</keyword>
<proteinExistence type="predicted"/>
<evidence type="ECO:0000313" key="2">
    <source>
        <dbReference type="EMBL" id="KAF2770983.1"/>
    </source>
</evidence>
<reference evidence="2" key="1">
    <citation type="journal article" date="2020" name="Stud. Mycol.">
        <title>101 Dothideomycetes genomes: a test case for predicting lifestyles and emergence of pathogens.</title>
        <authorList>
            <person name="Haridas S."/>
            <person name="Albert R."/>
            <person name="Binder M."/>
            <person name="Bloem J."/>
            <person name="Labutti K."/>
            <person name="Salamov A."/>
            <person name="Andreopoulos B."/>
            <person name="Baker S."/>
            <person name="Barry K."/>
            <person name="Bills G."/>
            <person name="Bluhm B."/>
            <person name="Cannon C."/>
            <person name="Castanera R."/>
            <person name="Culley D."/>
            <person name="Daum C."/>
            <person name="Ezra D."/>
            <person name="Gonzalez J."/>
            <person name="Henrissat B."/>
            <person name="Kuo A."/>
            <person name="Liang C."/>
            <person name="Lipzen A."/>
            <person name="Lutzoni F."/>
            <person name="Magnuson J."/>
            <person name="Mondo S."/>
            <person name="Nolan M."/>
            <person name="Ohm R."/>
            <person name="Pangilinan J."/>
            <person name="Park H.-J."/>
            <person name="Ramirez L."/>
            <person name="Alfaro M."/>
            <person name="Sun H."/>
            <person name="Tritt A."/>
            <person name="Yoshinaga Y."/>
            <person name="Zwiers L.-H."/>
            <person name="Turgeon B."/>
            <person name="Goodwin S."/>
            <person name="Spatafora J."/>
            <person name="Crous P."/>
            <person name="Grigoriev I."/>
        </authorList>
    </citation>
    <scope>NUCLEOTIDE SEQUENCE</scope>
    <source>
        <strain evidence="2">CBS 116005</strain>
    </source>
</reference>
<accession>A0A6G1LDG5</accession>
<name>A0A6G1LDG5_9PEZI</name>
<dbReference type="Proteomes" id="UP000799436">
    <property type="component" value="Unassembled WGS sequence"/>
</dbReference>
<feature type="transmembrane region" description="Helical" evidence="1">
    <location>
        <begin position="29"/>
        <end position="48"/>
    </location>
</feature>
<protein>
    <submittedName>
        <fullName evidence="2">Uncharacterized protein</fullName>
    </submittedName>
</protein>
<gene>
    <name evidence="2" type="ORF">EJ03DRAFT_349998</name>
</gene>
<evidence type="ECO:0000313" key="3">
    <source>
        <dbReference type="Proteomes" id="UP000799436"/>
    </source>
</evidence>
<evidence type="ECO:0000256" key="1">
    <source>
        <dbReference type="SAM" id="Phobius"/>
    </source>
</evidence>
<keyword evidence="1" id="KW-0472">Membrane</keyword>
<dbReference type="AlphaFoldDB" id="A0A6G1LDG5"/>
<dbReference type="EMBL" id="ML995822">
    <property type="protein sequence ID" value="KAF2770983.1"/>
    <property type="molecule type" value="Genomic_DNA"/>
</dbReference>
<keyword evidence="1" id="KW-1133">Transmembrane helix</keyword>
<feature type="transmembrane region" description="Helical" evidence="1">
    <location>
        <begin position="55"/>
        <end position="79"/>
    </location>
</feature>
<sequence length="139" mass="15671">MTSTAPEIWTTEAIKNGEKVTEWFCYRTVAFLTPIVMIIFLGSLITRYNTTLNRLYLFLLPWFAVSSVLLPMLPVLHIAHYGLGPKVQGHTSGVPPALPGDCAEYPEELREDPLFRLIDTACLMIGGRAGLMVLFKEWR</sequence>